<comment type="caution">
    <text evidence="1">The sequence shown here is derived from an EMBL/GenBank/DDBJ whole genome shotgun (WGS) entry which is preliminary data.</text>
</comment>
<accession>A0ACA9PCS5</accession>
<protein>
    <submittedName>
        <fullName evidence="1">27859_t:CDS:1</fullName>
    </submittedName>
</protein>
<evidence type="ECO:0000313" key="1">
    <source>
        <dbReference type="EMBL" id="CAG8693373.1"/>
    </source>
</evidence>
<gene>
    <name evidence="1" type="ORF">RPERSI_LOCUS9660</name>
</gene>
<keyword evidence="2" id="KW-1185">Reference proteome</keyword>
<name>A0ACA9PCS5_9GLOM</name>
<organism evidence="1 2">
    <name type="scientific">Racocetra persica</name>
    <dbReference type="NCBI Taxonomy" id="160502"/>
    <lineage>
        <taxon>Eukaryota</taxon>
        <taxon>Fungi</taxon>
        <taxon>Fungi incertae sedis</taxon>
        <taxon>Mucoromycota</taxon>
        <taxon>Glomeromycotina</taxon>
        <taxon>Glomeromycetes</taxon>
        <taxon>Diversisporales</taxon>
        <taxon>Gigasporaceae</taxon>
        <taxon>Racocetra</taxon>
    </lineage>
</organism>
<reference evidence="1" key="1">
    <citation type="submission" date="2021-06" db="EMBL/GenBank/DDBJ databases">
        <authorList>
            <person name="Kallberg Y."/>
            <person name="Tangrot J."/>
            <person name="Rosling A."/>
        </authorList>
    </citation>
    <scope>NUCLEOTIDE SEQUENCE</scope>
    <source>
        <strain evidence="1">MA461A</strain>
    </source>
</reference>
<sequence>DLYLKKKRPYRYFKMLSLIRTWLEKQCLKLTANPNHWKIGKTNLDISRIKLLTLSTSLTKLKRNYHSDNSKYVDRKKQLVKGDFYYLKKAKLLKNNPEFRGLTDKQIANKLRSKRLNQLHNQFWEANYKNPNFELLQEFPLWLKGNRLIKFTPCFEGMTLRQIINLNENELEQIGIHRFAARKILVDCFGFIRVALEDPKNRHHPKDQRFLDMVITKSHSNKSMEDK</sequence>
<feature type="non-terminal residue" evidence="1">
    <location>
        <position position="1"/>
    </location>
</feature>
<proteinExistence type="predicted"/>
<dbReference type="Proteomes" id="UP000789920">
    <property type="component" value="Unassembled WGS sequence"/>
</dbReference>
<evidence type="ECO:0000313" key="2">
    <source>
        <dbReference type="Proteomes" id="UP000789920"/>
    </source>
</evidence>
<dbReference type="EMBL" id="CAJVQC010018427">
    <property type="protein sequence ID" value="CAG8693373.1"/>
    <property type="molecule type" value="Genomic_DNA"/>
</dbReference>